<keyword evidence="11" id="KW-1185">Reference proteome</keyword>
<dbReference type="GO" id="GO:0046872">
    <property type="term" value="F:metal ion binding"/>
    <property type="evidence" value="ECO:0007669"/>
    <property type="project" value="UniProtKB-KW"/>
</dbReference>
<evidence type="ECO:0000256" key="3">
    <source>
        <dbReference type="ARBA" id="ARBA00022617"/>
    </source>
</evidence>
<evidence type="ECO:0000256" key="1">
    <source>
        <dbReference type="ARBA" id="ARBA00001970"/>
    </source>
</evidence>
<sequence length="444" mass="47549">MRFEKVILLALLGASGVVSAFPTAENLAKLMSKKSTTGDKECPFAAIQNGVEKAIKKRSLLDPLSSPIQVTGEHSFVPPDFASGDQRGPCPGLNALANHGYIPHNGVVSLAEVIPAINEVWGMGADLGLVLSVMGTVWVGNPLSINPSFSIAGESPAVESLLGNLFGILGVPRGLNGSHNFIESDSSPFRDDLYLTGDAWTLNLTKFQGLYDMSTDGTFSMDLIAEFAKNRYEESVATNPNFYYGPFTGAIARNAGYIFAGRLFRNHSVENPDGVLTKDVLKSIFGVSGSDDALQYNYGYERIPENWYRRPTDFGLVDLNLDLLNFAAQYPELLNIGGNLGAVNTFAGVDISNLTGGVLNAANLLKDNNLLCFVFEIVKTVSPNALTNLYSTIAAPLELATNLVATTLLNLSCPAFEDMTYNGEPLWEGLQGAFPGAGWAQAAL</sequence>
<dbReference type="InterPro" id="IPR000028">
    <property type="entry name" value="Chloroperoxidase"/>
</dbReference>
<reference evidence="11" key="1">
    <citation type="journal article" date="2015" name="Genome Announc.">
        <title>Draft genome sequence of Talaromyces cellulolyticus strain Y-94, a source of lignocellulosic biomass-degrading enzymes.</title>
        <authorList>
            <person name="Fujii T."/>
            <person name="Koike H."/>
            <person name="Sawayama S."/>
            <person name="Yano S."/>
            <person name="Inoue H."/>
        </authorList>
    </citation>
    <scope>NUCLEOTIDE SEQUENCE [LARGE SCALE GENOMIC DNA]</scope>
    <source>
        <strain evidence="11">Y-94</strain>
    </source>
</reference>
<dbReference type="PROSITE" id="PS51405">
    <property type="entry name" value="HEME_HALOPEROXIDASE"/>
    <property type="match status" value="1"/>
</dbReference>
<keyword evidence="8" id="KW-0732">Signal</keyword>
<feature type="chain" id="PRO_5019753968" description="Heme haloperoxidase family profile domain-containing protein" evidence="8">
    <location>
        <begin position="21"/>
        <end position="444"/>
    </location>
</feature>
<evidence type="ECO:0000256" key="7">
    <source>
        <dbReference type="ARBA" id="ARBA00025795"/>
    </source>
</evidence>
<evidence type="ECO:0000256" key="6">
    <source>
        <dbReference type="ARBA" id="ARBA00023004"/>
    </source>
</evidence>
<keyword evidence="2" id="KW-0575">Peroxidase</keyword>
<keyword evidence="4" id="KW-0479">Metal-binding</keyword>
<evidence type="ECO:0000256" key="2">
    <source>
        <dbReference type="ARBA" id="ARBA00022559"/>
    </source>
</evidence>
<dbReference type="PANTHER" id="PTHR33577:SF16">
    <property type="entry name" value="HEME HALOPEROXIDASE FAMILY PROFILE DOMAIN-CONTAINING PROTEIN"/>
    <property type="match status" value="1"/>
</dbReference>
<gene>
    <name evidence="10" type="ORF">TCE0_044r17560</name>
</gene>
<feature type="signal peptide" evidence="8">
    <location>
        <begin position="1"/>
        <end position="20"/>
    </location>
</feature>
<comment type="similarity">
    <text evidence="7">Belongs to the chloroperoxidase family.</text>
</comment>
<dbReference type="EMBL" id="DF933840">
    <property type="protein sequence ID" value="GAM43054.1"/>
    <property type="molecule type" value="Genomic_DNA"/>
</dbReference>
<evidence type="ECO:0000256" key="5">
    <source>
        <dbReference type="ARBA" id="ARBA00023002"/>
    </source>
</evidence>
<keyword evidence="3" id="KW-0349">Heme</keyword>
<evidence type="ECO:0000256" key="4">
    <source>
        <dbReference type="ARBA" id="ARBA00022723"/>
    </source>
</evidence>
<dbReference type="PANTHER" id="PTHR33577">
    <property type="entry name" value="STERIGMATOCYSTIN BIOSYNTHESIS PEROXIDASE STCC-RELATED"/>
    <property type="match status" value="1"/>
</dbReference>
<feature type="domain" description="Heme haloperoxidase family profile" evidence="9">
    <location>
        <begin position="72"/>
        <end position="321"/>
    </location>
</feature>
<evidence type="ECO:0000313" key="10">
    <source>
        <dbReference type="EMBL" id="GAM43054.1"/>
    </source>
</evidence>
<dbReference type="GO" id="GO:0004601">
    <property type="term" value="F:peroxidase activity"/>
    <property type="evidence" value="ECO:0007669"/>
    <property type="project" value="UniProtKB-KW"/>
</dbReference>
<accession>A0A478EDE2</accession>
<dbReference type="Pfam" id="PF01328">
    <property type="entry name" value="Peroxidase_2"/>
    <property type="match status" value="1"/>
</dbReference>
<dbReference type="InterPro" id="IPR036851">
    <property type="entry name" value="Chloroperoxidase-like_sf"/>
</dbReference>
<evidence type="ECO:0000259" key="9">
    <source>
        <dbReference type="PROSITE" id="PS51405"/>
    </source>
</evidence>
<protein>
    <recommendedName>
        <fullName evidence="9">Heme haloperoxidase family profile domain-containing protein</fullName>
    </recommendedName>
</protein>
<dbReference type="SUPFAM" id="SSF47571">
    <property type="entry name" value="Cloroperoxidase"/>
    <property type="match status" value="1"/>
</dbReference>
<comment type="cofactor">
    <cofactor evidence="1">
        <name>heme b</name>
        <dbReference type="ChEBI" id="CHEBI:60344"/>
    </cofactor>
</comment>
<dbReference type="Proteomes" id="UP000053095">
    <property type="component" value="Unassembled WGS sequence"/>
</dbReference>
<proteinExistence type="inferred from homology"/>
<dbReference type="AlphaFoldDB" id="A0A478EDE2"/>
<organism evidence="10 11">
    <name type="scientific">Talaromyces pinophilus</name>
    <name type="common">Penicillium pinophilum</name>
    <dbReference type="NCBI Taxonomy" id="128442"/>
    <lineage>
        <taxon>Eukaryota</taxon>
        <taxon>Fungi</taxon>
        <taxon>Dikarya</taxon>
        <taxon>Ascomycota</taxon>
        <taxon>Pezizomycotina</taxon>
        <taxon>Eurotiomycetes</taxon>
        <taxon>Eurotiomycetidae</taxon>
        <taxon>Eurotiales</taxon>
        <taxon>Trichocomaceae</taxon>
        <taxon>Talaromyces</taxon>
        <taxon>Talaromyces sect. Talaromyces</taxon>
    </lineage>
</organism>
<keyword evidence="5" id="KW-0560">Oxidoreductase</keyword>
<name>A0A478EDE2_TALPI</name>
<keyword evidence="6" id="KW-0408">Iron</keyword>
<evidence type="ECO:0000256" key="8">
    <source>
        <dbReference type="SAM" id="SignalP"/>
    </source>
</evidence>
<evidence type="ECO:0000313" key="11">
    <source>
        <dbReference type="Proteomes" id="UP000053095"/>
    </source>
</evidence>
<dbReference type="Gene3D" id="1.10.489.10">
    <property type="entry name" value="Chloroperoxidase-like"/>
    <property type="match status" value="1"/>
</dbReference>